<feature type="transmembrane region" description="Helical" evidence="1">
    <location>
        <begin position="64"/>
        <end position="86"/>
    </location>
</feature>
<dbReference type="AlphaFoldDB" id="A0A6M0RSC2"/>
<dbReference type="InterPro" id="IPR000595">
    <property type="entry name" value="cNMP-bd_dom"/>
</dbReference>
<name>A0A6M0RSC2_9CYAN</name>
<dbReference type="Proteomes" id="UP000481033">
    <property type="component" value="Unassembled WGS sequence"/>
</dbReference>
<protein>
    <submittedName>
        <fullName evidence="3">Crp/Fnr family transcriptional regulator</fullName>
    </submittedName>
</protein>
<keyword evidence="1" id="KW-1133">Transmembrane helix</keyword>
<dbReference type="CDD" id="cd00038">
    <property type="entry name" value="CAP_ED"/>
    <property type="match status" value="2"/>
</dbReference>
<feature type="transmembrane region" description="Helical" evidence="1">
    <location>
        <begin position="588"/>
        <end position="608"/>
    </location>
</feature>
<reference evidence="3 4" key="1">
    <citation type="journal article" date="2020" name="Microb. Ecol.">
        <title>Ecogenomics of the Marine Benthic Filamentous Cyanobacterium Adonisia.</title>
        <authorList>
            <person name="Walter J.M."/>
            <person name="Coutinho F.H."/>
            <person name="Leomil L."/>
            <person name="Hargreaves P.I."/>
            <person name="Campeao M.E."/>
            <person name="Vieira V.V."/>
            <person name="Silva B.S."/>
            <person name="Fistarol G.O."/>
            <person name="Salomon P.S."/>
            <person name="Sawabe T."/>
            <person name="Mino S."/>
            <person name="Hosokawa M."/>
            <person name="Miyashita H."/>
            <person name="Maruyama F."/>
            <person name="van Verk M.C."/>
            <person name="Dutilh B.E."/>
            <person name="Thompson C.C."/>
            <person name="Thompson F.L."/>
        </authorList>
    </citation>
    <scope>NUCLEOTIDE SEQUENCE [LARGE SCALE GENOMIC DNA]</scope>
    <source>
        <strain evidence="3 4">CCMR0081</strain>
    </source>
</reference>
<evidence type="ECO:0000259" key="2">
    <source>
        <dbReference type="PROSITE" id="PS50042"/>
    </source>
</evidence>
<dbReference type="RefSeq" id="WP_163701401.1">
    <property type="nucleotide sequence ID" value="NZ_QXHD01000004.1"/>
</dbReference>
<feature type="transmembrane region" description="Helical" evidence="1">
    <location>
        <begin position="559"/>
        <end position="576"/>
    </location>
</feature>
<keyword evidence="4" id="KW-1185">Reference proteome</keyword>
<organism evidence="3 4">
    <name type="scientific">Adonisia turfae CCMR0081</name>
    <dbReference type="NCBI Taxonomy" id="2292702"/>
    <lineage>
        <taxon>Bacteria</taxon>
        <taxon>Bacillati</taxon>
        <taxon>Cyanobacteriota</taxon>
        <taxon>Adonisia</taxon>
        <taxon>Adonisia turfae</taxon>
    </lineage>
</organism>
<comment type="caution">
    <text evidence="3">The sequence shown here is derived from an EMBL/GenBank/DDBJ whole genome shotgun (WGS) entry which is preliminary data.</text>
</comment>
<dbReference type="InterPro" id="IPR050503">
    <property type="entry name" value="cAMP-dep_PK_reg_su-like"/>
</dbReference>
<dbReference type="InterPro" id="IPR018490">
    <property type="entry name" value="cNMP-bd_dom_sf"/>
</dbReference>
<feature type="transmembrane region" description="Helical" evidence="1">
    <location>
        <begin position="35"/>
        <end position="57"/>
    </location>
</feature>
<dbReference type="InterPro" id="IPR014710">
    <property type="entry name" value="RmlC-like_jellyroll"/>
</dbReference>
<dbReference type="GO" id="GO:0005952">
    <property type="term" value="C:cAMP-dependent protein kinase complex"/>
    <property type="evidence" value="ECO:0007669"/>
    <property type="project" value="InterPro"/>
</dbReference>
<dbReference type="Gene3D" id="2.60.120.10">
    <property type="entry name" value="Jelly Rolls"/>
    <property type="match status" value="2"/>
</dbReference>
<dbReference type="PANTHER" id="PTHR11635:SF152">
    <property type="entry name" value="CAMP-DEPENDENT PROTEIN KINASE TYPE I REGULATORY SUBUNIT-RELATED"/>
    <property type="match status" value="1"/>
</dbReference>
<feature type="domain" description="Cyclic nucleotide-binding" evidence="2">
    <location>
        <begin position="123"/>
        <end position="224"/>
    </location>
</feature>
<gene>
    <name evidence="3" type="ORF">DXZ20_24125</name>
</gene>
<dbReference type="PROSITE" id="PS50042">
    <property type="entry name" value="CNMP_BINDING_3"/>
    <property type="match status" value="2"/>
</dbReference>
<proteinExistence type="predicted"/>
<dbReference type="SMART" id="SM00100">
    <property type="entry name" value="cNMP"/>
    <property type="match status" value="2"/>
</dbReference>
<evidence type="ECO:0000313" key="4">
    <source>
        <dbReference type="Proteomes" id="UP000481033"/>
    </source>
</evidence>
<dbReference type="Pfam" id="PF00027">
    <property type="entry name" value="cNMP_binding"/>
    <property type="match status" value="2"/>
</dbReference>
<accession>A0A6M0RSC2</accession>
<feature type="transmembrane region" description="Helical" evidence="1">
    <location>
        <begin position="531"/>
        <end position="553"/>
    </location>
</feature>
<dbReference type="PANTHER" id="PTHR11635">
    <property type="entry name" value="CAMP-DEPENDENT PROTEIN KINASE REGULATORY CHAIN"/>
    <property type="match status" value="1"/>
</dbReference>
<keyword evidence="1" id="KW-0812">Transmembrane</keyword>
<evidence type="ECO:0000313" key="3">
    <source>
        <dbReference type="EMBL" id="NEZ58672.1"/>
    </source>
</evidence>
<evidence type="ECO:0000256" key="1">
    <source>
        <dbReference type="SAM" id="Phobius"/>
    </source>
</evidence>
<sequence>MQPVIIRAFQSGLLCAASMPLGAVTSRFWQPSGRVVGALTAFGAGALLAATMLDLVSHAVEEGFIVELVTGGIIGSLFFTTVNQFMNKYGSFLRKPATAAAHIANHQEQHFQDLLKQVRRLEIFRSLTPHALKRLTKCLLVSHYSSNTVLYQPGSACETLYILNSGNVQLLDPDQDMQPFAQLKRGDIFSRMAFFTGAPHGTVAIATTDCEIASLPRDSFEDLLETCPELNEATQHLVQGDEIAQYLLQRHHLTRNEIKAWVEKTVTCLQTAARIPDAVSIDNKANEFIQIARQIKRLPIFQYLLSEDIEAIASRLQYRRVGAGQTFFYQGEEGQTLYIIHAGHVLQSDPKSPSRKAIRLHPKDAFGELSFLTGARHTVTAVADSSVCLWQLSKIDFEELLKQSLNLNHAVETFLRQGEITGYLQQKQNFSQKQSTAWLQQAFNDLQGGETLPSAQAMIQSLGEHNNAPLAIWLGLLIDGIPESLTIGAGTLVSGGVSATLLAGLFISNYPEALSSSDGMRQQGFPFTRIVTMWVSVMLIQGIVAGLGSLLLAGASENLASFIESIGAGAILTILAETMLPEAYMRRGYFIGLSLLLGFLVIVLIKTFL</sequence>
<dbReference type="GO" id="GO:0005829">
    <property type="term" value="C:cytosol"/>
    <property type="evidence" value="ECO:0007669"/>
    <property type="project" value="TreeGrafter"/>
</dbReference>
<feature type="domain" description="Cyclic nucleotide-binding" evidence="2">
    <location>
        <begin position="300"/>
        <end position="401"/>
    </location>
</feature>
<keyword evidence="1" id="KW-0472">Membrane</keyword>
<dbReference type="SUPFAM" id="SSF51206">
    <property type="entry name" value="cAMP-binding domain-like"/>
    <property type="match status" value="2"/>
</dbReference>
<feature type="transmembrane region" description="Helical" evidence="1">
    <location>
        <begin position="487"/>
        <end position="510"/>
    </location>
</feature>
<dbReference type="EMBL" id="QXHD01000004">
    <property type="protein sequence ID" value="NEZ58672.1"/>
    <property type="molecule type" value="Genomic_DNA"/>
</dbReference>